<dbReference type="Proteomes" id="UP000597444">
    <property type="component" value="Unassembled WGS sequence"/>
</dbReference>
<feature type="transmembrane region" description="Helical" evidence="1">
    <location>
        <begin position="40"/>
        <end position="66"/>
    </location>
</feature>
<feature type="transmembrane region" description="Helical" evidence="1">
    <location>
        <begin position="12"/>
        <end position="34"/>
    </location>
</feature>
<accession>A0A8J3IF08</accession>
<protein>
    <recommendedName>
        <fullName evidence="2">Inner membrane protein YgaP-like transmembrane domain-containing protein</fullName>
    </recommendedName>
</protein>
<organism evidence="3 4">
    <name type="scientific">Reticulibacter mediterranei</name>
    <dbReference type="NCBI Taxonomy" id="2778369"/>
    <lineage>
        <taxon>Bacteria</taxon>
        <taxon>Bacillati</taxon>
        <taxon>Chloroflexota</taxon>
        <taxon>Ktedonobacteria</taxon>
        <taxon>Ktedonobacterales</taxon>
        <taxon>Reticulibacteraceae</taxon>
        <taxon>Reticulibacter</taxon>
    </lineage>
</organism>
<keyword evidence="4" id="KW-1185">Reference proteome</keyword>
<keyword evidence="1" id="KW-0812">Transmembrane</keyword>
<reference evidence="3" key="1">
    <citation type="submission" date="2020-10" db="EMBL/GenBank/DDBJ databases">
        <title>Taxonomic study of unclassified bacteria belonging to the class Ktedonobacteria.</title>
        <authorList>
            <person name="Yabe S."/>
            <person name="Wang C.M."/>
            <person name="Zheng Y."/>
            <person name="Sakai Y."/>
            <person name="Cavaletti L."/>
            <person name="Monciardini P."/>
            <person name="Donadio S."/>
        </authorList>
    </citation>
    <scope>NUCLEOTIDE SEQUENCE</scope>
    <source>
        <strain evidence="3">ID150040</strain>
    </source>
</reference>
<dbReference type="InterPro" id="IPR021309">
    <property type="entry name" value="YgaP-like_TM"/>
</dbReference>
<name>A0A8J3IF08_9CHLR</name>
<evidence type="ECO:0000313" key="3">
    <source>
        <dbReference type="EMBL" id="GHO94154.1"/>
    </source>
</evidence>
<dbReference type="EMBL" id="BNJK01000001">
    <property type="protein sequence ID" value="GHO94154.1"/>
    <property type="molecule type" value="Genomic_DNA"/>
</dbReference>
<proteinExistence type="predicted"/>
<dbReference type="RefSeq" id="WP_220204912.1">
    <property type="nucleotide sequence ID" value="NZ_BNJK01000001.1"/>
</dbReference>
<dbReference type="Pfam" id="PF11127">
    <property type="entry name" value="YgaP-like_TM"/>
    <property type="match status" value="1"/>
</dbReference>
<sequence>MLYVKNVPLFERILRALLGLALAASALFIFLQYASFAWPGILLLLSGLFIAATGFLGWCPACAMVGRKLKSNQHIQ</sequence>
<evidence type="ECO:0000313" key="4">
    <source>
        <dbReference type="Proteomes" id="UP000597444"/>
    </source>
</evidence>
<feature type="domain" description="Inner membrane protein YgaP-like transmembrane" evidence="2">
    <location>
        <begin position="5"/>
        <end position="69"/>
    </location>
</feature>
<keyword evidence="1" id="KW-1133">Transmembrane helix</keyword>
<keyword evidence="1" id="KW-0472">Membrane</keyword>
<evidence type="ECO:0000259" key="2">
    <source>
        <dbReference type="Pfam" id="PF11127"/>
    </source>
</evidence>
<dbReference type="AlphaFoldDB" id="A0A8J3IF08"/>
<evidence type="ECO:0000256" key="1">
    <source>
        <dbReference type="SAM" id="Phobius"/>
    </source>
</evidence>
<comment type="caution">
    <text evidence="3">The sequence shown here is derived from an EMBL/GenBank/DDBJ whole genome shotgun (WGS) entry which is preliminary data.</text>
</comment>
<gene>
    <name evidence="3" type="ORF">KSF_042020</name>
</gene>